<evidence type="ECO:0000313" key="3">
    <source>
        <dbReference type="EMBL" id="MFC3494523.1"/>
    </source>
</evidence>
<evidence type="ECO:0000313" key="4">
    <source>
        <dbReference type="Proteomes" id="UP001595712"/>
    </source>
</evidence>
<dbReference type="InterPro" id="IPR057746">
    <property type="entry name" value="CpnT-like_N"/>
</dbReference>
<gene>
    <name evidence="3" type="ORF">ACFO8M_18710</name>
</gene>
<protein>
    <submittedName>
        <fullName evidence="3">WXG100 family type VII secretion target</fullName>
    </submittedName>
</protein>
<keyword evidence="1" id="KW-1133">Transmembrane helix</keyword>
<dbReference type="RefSeq" id="WP_387978340.1">
    <property type="nucleotide sequence ID" value="NZ_JBHRWO010000019.1"/>
</dbReference>
<evidence type="ECO:0000256" key="1">
    <source>
        <dbReference type="SAM" id="Phobius"/>
    </source>
</evidence>
<dbReference type="EMBL" id="JBHRWO010000019">
    <property type="protein sequence ID" value="MFC3494523.1"/>
    <property type="molecule type" value="Genomic_DNA"/>
</dbReference>
<sequence length="237" mass="24569">MGDNSLVADVQDSHRWYTGSGIGESIADVVTAIDGGNWVDALLAGFMTGLEGVGGFLDPLGTIASTSVSWIMEAVEPLREFLDDVAGDADILTAHAQTWTNMATELLAVKDELDGFVDADLGAWVGSASDAYRQKMDYNVEGLDGLSGLCAAMAAATQGAGTLVTVTRELVREIISELVATLLVRLPVWLGLVATGVGIPAVAAQVTGMVLRVASTLIGVIVALVQSFSSLQALLDS</sequence>
<evidence type="ECO:0000259" key="2">
    <source>
        <dbReference type="Pfam" id="PF25547"/>
    </source>
</evidence>
<feature type="transmembrane region" description="Helical" evidence="1">
    <location>
        <begin position="182"/>
        <end position="203"/>
    </location>
</feature>
<proteinExistence type="predicted"/>
<comment type="caution">
    <text evidence="3">The sequence shown here is derived from an EMBL/GenBank/DDBJ whole genome shotgun (WGS) entry which is preliminary data.</text>
</comment>
<keyword evidence="1" id="KW-0812">Transmembrane</keyword>
<feature type="domain" description="Outer membrane channel protein CpnT-like N-terminal" evidence="2">
    <location>
        <begin position="90"/>
        <end position="205"/>
    </location>
</feature>
<keyword evidence="4" id="KW-1185">Reference proteome</keyword>
<feature type="transmembrane region" description="Helical" evidence="1">
    <location>
        <begin position="209"/>
        <end position="235"/>
    </location>
</feature>
<dbReference type="Gene3D" id="1.20.1260.20">
    <property type="entry name" value="PPE superfamily"/>
    <property type="match status" value="1"/>
</dbReference>
<reference evidence="4" key="1">
    <citation type="journal article" date="2019" name="Int. J. Syst. Evol. Microbiol.">
        <title>The Global Catalogue of Microorganisms (GCM) 10K type strain sequencing project: providing services to taxonomists for standard genome sequencing and annotation.</title>
        <authorList>
            <consortium name="The Broad Institute Genomics Platform"/>
            <consortium name="The Broad Institute Genome Sequencing Center for Infectious Disease"/>
            <person name="Wu L."/>
            <person name="Ma J."/>
        </authorList>
    </citation>
    <scope>NUCLEOTIDE SEQUENCE [LARGE SCALE GENOMIC DNA]</scope>
    <source>
        <strain evidence="4">CGMCC 4.7396</strain>
    </source>
</reference>
<dbReference type="InterPro" id="IPR038332">
    <property type="entry name" value="PPE_sf"/>
</dbReference>
<dbReference type="InterPro" id="IPR036689">
    <property type="entry name" value="ESAT-6-like_sf"/>
</dbReference>
<name>A0ABV7Q5B1_9ACTN</name>
<keyword evidence="1" id="KW-0472">Membrane</keyword>
<dbReference type="Pfam" id="PF25547">
    <property type="entry name" value="WXG100_2"/>
    <property type="match status" value="1"/>
</dbReference>
<organism evidence="3 4">
    <name type="scientific">Glycomyces rhizosphaerae</name>
    <dbReference type="NCBI Taxonomy" id="2054422"/>
    <lineage>
        <taxon>Bacteria</taxon>
        <taxon>Bacillati</taxon>
        <taxon>Actinomycetota</taxon>
        <taxon>Actinomycetes</taxon>
        <taxon>Glycomycetales</taxon>
        <taxon>Glycomycetaceae</taxon>
        <taxon>Glycomyces</taxon>
    </lineage>
</organism>
<accession>A0ABV7Q5B1</accession>
<dbReference type="Proteomes" id="UP001595712">
    <property type="component" value="Unassembled WGS sequence"/>
</dbReference>
<dbReference type="SUPFAM" id="SSF140453">
    <property type="entry name" value="EsxAB dimer-like"/>
    <property type="match status" value="1"/>
</dbReference>